<gene>
    <name evidence="2" type="ORF">GCM10011503_05200</name>
</gene>
<dbReference type="EMBL" id="BMKF01000001">
    <property type="protein sequence ID" value="GGB59684.1"/>
    <property type="molecule type" value="Genomic_DNA"/>
</dbReference>
<evidence type="ECO:0000256" key="1">
    <source>
        <dbReference type="SAM" id="MobiDB-lite"/>
    </source>
</evidence>
<sequence length="110" mass="12679">MRHPDFRRQRRARLPANRSDVNAKARPFLPWFDICDPALNHGWAQRTSEHGRRPQFRMGLSGQRTCRCAGGHNADKPQQNRKIYMPHSSHGGENENADHGDLHDRGFEGK</sequence>
<proteinExistence type="predicted"/>
<protein>
    <submittedName>
        <fullName evidence="2">Uncharacterized protein</fullName>
    </submittedName>
</protein>
<organism evidence="2 3">
    <name type="scientific">Henriciella pelagia</name>
    <dbReference type="NCBI Taxonomy" id="1977912"/>
    <lineage>
        <taxon>Bacteria</taxon>
        <taxon>Pseudomonadati</taxon>
        <taxon>Pseudomonadota</taxon>
        <taxon>Alphaproteobacteria</taxon>
        <taxon>Hyphomonadales</taxon>
        <taxon>Hyphomonadaceae</taxon>
        <taxon>Henriciella</taxon>
    </lineage>
</organism>
<accession>A0ABQ1J612</accession>
<evidence type="ECO:0000313" key="3">
    <source>
        <dbReference type="Proteomes" id="UP000628854"/>
    </source>
</evidence>
<keyword evidence="3" id="KW-1185">Reference proteome</keyword>
<feature type="compositionally biased region" description="Basic and acidic residues" evidence="1">
    <location>
        <begin position="90"/>
        <end position="110"/>
    </location>
</feature>
<evidence type="ECO:0000313" key="2">
    <source>
        <dbReference type="EMBL" id="GGB59684.1"/>
    </source>
</evidence>
<dbReference type="Proteomes" id="UP000628854">
    <property type="component" value="Unassembled WGS sequence"/>
</dbReference>
<feature type="region of interest" description="Disordered" evidence="1">
    <location>
        <begin position="67"/>
        <end position="110"/>
    </location>
</feature>
<name>A0ABQ1J612_9PROT</name>
<comment type="caution">
    <text evidence="2">The sequence shown here is derived from an EMBL/GenBank/DDBJ whole genome shotgun (WGS) entry which is preliminary data.</text>
</comment>
<reference evidence="3" key="1">
    <citation type="journal article" date="2019" name="Int. J. Syst. Evol. Microbiol.">
        <title>The Global Catalogue of Microorganisms (GCM) 10K type strain sequencing project: providing services to taxonomists for standard genome sequencing and annotation.</title>
        <authorList>
            <consortium name="The Broad Institute Genomics Platform"/>
            <consortium name="The Broad Institute Genome Sequencing Center for Infectious Disease"/>
            <person name="Wu L."/>
            <person name="Ma J."/>
        </authorList>
    </citation>
    <scope>NUCLEOTIDE SEQUENCE [LARGE SCALE GENOMIC DNA]</scope>
    <source>
        <strain evidence="3">CGMCC 1.15928</strain>
    </source>
</reference>